<evidence type="ECO:0000313" key="4">
    <source>
        <dbReference type="Proteomes" id="UP000294847"/>
    </source>
</evidence>
<dbReference type="InterPro" id="IPR016274">
    <property type="entry name" value="Histidine_acid_Pase_euk"/>
</dbReference>
<evidence type="ECO:0000256" key="1">
    <source>
        <dbReference type="ARBA" id="ARBA00022801"/>
    </source>
</evidence>
<dbReference type="VEuPathDB" id="FungiDB:M_BR32_EuGene_00091811"/>
<reference evidence="3 4" key="1">
    <citation type="journal article" date="2019" name="Mol. Biol. Evol.">
        <title>Blast fungal genomes show frequent chromosomal changes, gene gains and losses, and effector gene turnover.</title>
        <authorList>
            <person name="Gomez Luciano L.B."/>
            <person name="Jason Tsai I."/>
            <person name="Chuma I."/>
            <person name="Tosa Y."/>
            <person name="Chen Y.H."/>
            <person name="Li J.Y."/>
            <person name="Li M.Y."/>
            <person name="Jade Lu M.Y."/>
            <person name="Nakayashiki H."/>
            <person name="Li W.H."/>
        </authorList>
    </citation>
    <scope>NUCLEOTIDE SEQUENCE [LARGE SCALE GENOMIC DNA]</scope>
    <source>
        <strain evidence="3">MZ5-1-6</strain>
    </source>
</reference>
<dbReference type="Pfam" id="PF00328">
    <property type="entry name" value="His_Phos_2"/>
    <property type="match status" value="1"/>
</dbReference>
<dbReference type="InterPro" id="IPR029033">
    <property type="entry name" value="His_PPase_superfam"/>
</dbReference>
<keyword evidence="2" id="KW-0325">Glycoprotein</keyword>
<dbReference type="GO" id="GO:0003993">
    <property type="term" value="F:acid phosphatase activity"/>
    <property type="evidence" value="ECO:0007669"/>
    <property type="project" value="TreeGrafter"/>
</dbReference>
<gene>
    <name evidence="3" type="ORF">PoMZ_10171</name>
</gene>
<dbReference type="InterPro" id="IPR000560">
    <property type="entry name" value="His_Pase_clade-2"/>
</dbReference>
<dbReference type="SUPFAM" id="SSF53254">
    <property type="entry name" value="Phosphoglycerate mutase-like"/>
    <property type="match status" value="1"/>
</dbReference>
<dbReference type="PANTHER" id="PTHR20963:SF14">
    <property type="entry name" value="ACID PHOSPHATASE, PUTATIVE-RELATED"/>
    <property type="match status" value="1"/>
</dbReference>
<dbReference type="Gene3D" id="3.40.50.1240">
    <property type="entry name" value="Phosphoglycerate mutase-like"/>
    <property type="match status" value="1"/>
</dbReference>
<dbReference type="CDD" id="cd07061">
    <property type="entry name" value="HP_HAP_like"/>
    <property type="match status" value="1"/>
</dbReference>
<evidence type="ECO:0000313" key="3">
    <source>
        <dbReference type="EMBL" id="QBZ54471.1"/>
    </source>
</evidence>
<dbReference type="Proteomes" id="UP000294847">
    <property type="component" value="Chromosome 1"/>
</dbReference>
<proteinExistence type="predicted"/>
<dbReference type="PANTHER" id="PTHR20963">
    <property type="entry name" value="MULTIPLE INOSITOL POLYPHOSPHATE PHOSPHATASE-RELATED"/>
    <property type="match status" value="1"/>
</dbReference>
<dbReference type="EMBL" id="CP034204">
    <property type="protein sequence ID" value="QBZ54471.1"/>
    <property type="molecule type" value="Genomic_DNA"/>
</dbReference>
<sequence length="473" mass="52558">MASLKTLLALLPLAIPSLASSLNSEYTFNPLHHLAGIAPYFEPLDPPRSPDAPQGCTVTRAAYLSRHAAIYANDFDYEEYMGPFISKWKNQSSVDWARIPSLSFLAHWEPPVTEAEASLLTRMGKLEASRLGVDLSFRYPNLSLPQHVWTSSAERTFESAKSLVRGFQREDNTIRVVSIYEGKESGANSLTPYKACPAYSGSTGSEQSQVYQEKFTKPIKARFNAAAPGFNFTTKDVFGMMQLCGYESLIRGRSKFCDLDLFGPDDWLGWEYSEDVRYHYNVGYGFPAAGYIGMPWLQATADLMTRDGGPEAEDLYISFTHRELPPMVMVAMGLFNNSQFGGSEATVNATMPSDAENPHRAWRSSHIVPFLTNIALERLECSGSYGFDNGQYHRVLVNSSPQLIPGCNDGPGTSCSKAAFEQFIKERTERFKGFSEKCGVSYQNSTDTMTLYTDGKAGNGSFVGKRYNAFPRE</sequence>
<evidence type="ECO:0000256" key="2">
    <source>
        <dbReference type="ARBA" id="ARBA00023180"/>
    </source>
</evidence>
<dbReference type="FunFam" id="3.40.50.1240:FF:000065">
    <property type="entry name" value="Similar to histidine acid phosphatase"/>
    <property type="match status" value="1"/>
</dbReference>
<protein>
    <submittedName>
        <fullName evidence="3">Uncharacterized protein</fullName>
    </submittedName>
</protein>
<dbReference type="GO" id="GO:0009277">
    <property type="term" value="C:fungal-type cell wall"/>
    <property type="evidence" value="ECO:0007669"/>
    <property type="project" value="TreeGrafter"/>
</dbReference>
<accession>A0A4P7MZ89</accession>
<keyword evidence="1" id="KW-0378">Hydrolase</keyword>
<name>A0A4P7MZ89_PYROR</name>
<organism evidence="3 4">
    <name type="scientific">Pyricularia oryzae</name>
    <name type="common">Rice blast fungus</name>
    <name type="synonym">Magnaporthe oryzae</name>
    <dbReference type="NCBI Taxonomy" id="318829"/>
    <lineage>
        <taxon>Eukaryota</taxon>
        <taxon>Fungi</taxon>
        <taxon>Dikarya</taxon>
        <taxon>Ascomycota</taxon>
        <taxon>Pezizomycotina</taxon>
        <taxon>Sordariomycetes</taxon>
        <taxon>Sordariomycetidae</taxon>
        <taxon>Magnaporthales</taxon>
        <taxon>Pyriculariaceae</taxon>
        <taxon>Pyricularia</taxon>
    </lineage>
</organism>
<dbReference type="PIRSF" id="PIRSF000894">
    <property type="entry name" value="Acid_phosphatase"/>
    <property type="match status" value="1"/>
</dbReference>
<dbReference type="AlphaFoldDB" id="A0A4P7MZ89"/>